<evidence type="ECO:0000259" key="12">
    <source>
        <dbReference type="Pfam" id="PF08212"/>
    </source>
</evidence>
<keyword evidence="4" id="KW-0813">Transport</keyword>
<keyword evidence="13" id="KW-0449">Lipoprotein</keyword>
<evidence type="ECO:0000256" key="6">
    <source>
        <dbReference type="ARBA" id="ARBA00022729"/>
    </source>
</evidence>
<evidence type="ECO:0000256" key="2">
    <source>
        <dbReference type="ARBA" id="ARBA00006889"/>
    </source>
</evidence>
<keyword evidence="7" id="KW-0683">Retinol-binding</keyword>
<dbReference type="AlphaFoldDB" id="A0A1Q3FKE2"/>
<name>A0A1Q3FKE2_CULTA</name>
<dbReference type="SUPFAM" id="SSF50814">
    <property type="entry name" value="Lipocalins"/>
    <property type="match status" value="1"/>
</dbReference>
<evidence type="ECO:0000256" key="4">
    <source>
        <dbReference type="ARBA" id="ARBA00022448"/>
    </source>
</evidence>
<dbReference type="InterPro" id="IPR012674">
    <property type="entry name" value="Calycin"/>
</dbReference>
<feature type="domain" description="Lipocalin/cytosolic fatty-acid binding" evidence="12">
    <location>
        <begin position="41"/>
        <end position="168"/>
    </location>
</feature>
<dbReference type="PANTHER" id="PTHR10612:SF62">
    <property type="entry name" value="LIPOCALIN_CYTOSOLIC FATTY-ACID BINDING DOMAIN-CONTAINING PROTEIN"/>
    <property type="match status" value="1"/>
</dbReference>
<evidence type="ECO:0000256" key="8">
    <source>
        <dbReference type="ARBA" id="ARBA00023121"/>
    </source>
</evidence>
<dbReference type="InterPro" id="IPR022271">
    <property type="entry name" value="Lipocalin_ApoD"/>
</dbReference>
<feature type="signal peptide" evidence="11">
    <location>
        <begin position="1"/>
        <end position="22"/>
    </location>
</feature>
<dbReference type="GO" id="GO:0005615">
    <property type="term" value="C:extracellular space"/>
    <property type="evidence" value="ECO:0007669"/>
    <property type="project" value="UniProtKB-ARBA"/>
</dbReference>
<dbReference type="GO" id="GO:0000302">
    <property type="term" value="P:response to reactive oxygen species"/>
    <property type="evidence" value="ECO:0007669"/>
    <property type="project" value="TreeGrafter"/>
</dbReference>
<dbReference type="PANTHER" id="PTHR10612">
    <property type="entry name" value="APOLIPOPROTEIN D"/>
    <property type="match status" value="1"/>
</dbReference>
<keyword evidence="9" id="KW-1015">Disulfide bond</keyword>
<evidence type="ECO:0000256" key="3">
    <source>
        <dbReference type="ARBA" id="ARBA00019890"/>
    </source>
</evidence>
<reference evidence="13" key="1">
    <citation type="submission" date="2017-01" db="EMBL/GenBank/DDBJ databases">
        <title>A deep insight into the sialotranscriptome of adult male and female Cluex tarsalis mosquitoes.</title>
        <authorList>
            <person name="Ribeiro J.M."/>
            <person name="Moreira F."/>
            <person name="Bernard K.A."/>
            <person name="Calvo E."/>
        </authorList>
    </citation>
    <scope>NUCLEOTIDE SEQUENCE</scope>
    <source>
        <strain evidence="13">Kern County</strain>
        <tissue evidence="13">Salivary glands</tissue>
    </source>
</reference>
<dbReference type="FunFam" id="2.40.128.20:FF:000003">
    <property type="entry name" value="Apolipoprotein D"/>
    <property type="match status" value="1"/>
</dbReference>
<evidence type="ECO:0000256" key="5">
    <source>
        <dbReference type="ARBA" id="ARBA00022525"/>
    </source>
</evidence>
<dbReference type="Pfam" id="PF08212">
    <property type="entry name" value="Lipocalin_2"/>
    <property type="match status" value="1"/>
</dbReference>
<keyword evidence="10" id="KW-0325">Glycoprotein</keyword>
<evidence type="ECO:0000256" key="11">
    <source>
        <dbReference type="PIRNR" id="PIRNR036893"/>
    </source>
</evidence>
<evidence type="ECO:0000256" key="9">
    <source>
        <dbReference type="ARBA" id="ARBA00023157"/>
    </source>
</evidence>
<dbReference type="InterPro" id="IPR000566">
    <property type="entry name" value="Lipocln_cytosolic_FA-bd_dom"/>
</dbReference>
<protein>
    <recommendedName>
        <fullName evidence="3">Apolipoprotein D</fullName>
    </recommendedName>
</protein>
<comment type="subcellular location">
    <subcellularLocation>
        <location evidence="1">Secreted</location>
    </subcellularLocation>
</comment>
<sequence length="199" mass="22701">MAKSSRVFAALVVLGLTAAVYGVIYDRPCRTEVPVVQNFCLDRYLGKWYGLQRYEQPFSENLDCTTVNYGLLDPATVSVRNSAFSLINETSVEVIGTAVLSFPELEIVQAKLNVSFFGAPNDRSNYWVIDTDYDKFAIVWSCEPLPQDRSSEGFWLLSRTRKFTDDKEANERAFGAIRKYIDQNNIRFTNQADERCPDF</sequence>
<keyword evidence="5" id="KW-0964">Secreted</keyword>
<dbReference type="GO" id="GO:0019841">
    <property type="term" value="F:retinol binding"/>
    <property type="evidence" value="ECO:0007669"/>
    <property type="project" value="UniProtKB-KW"/>
</dbReference>
<evidence type="ECO:0000313" key="13">
    <source>
        <dbReference type="EMBL" id="JAV28070.1"/>
    </source>
</evidence>
<comment type="similarity">
    <text evidence="2 11">Belongs to the calycin superfamily. Lipocalin family.</text>
</comment>
<keyword evidence="6 11" id="KW-0732">Signal</keyword>
<dbReference type="EMBL" id="GFDL01006975">
    <property type="protein sequence ID" value="JAV28070.1"/>
    <property type="molecule type" value="Transcribed_RNA"/>
</dbReference>
<dbReference type="Gene3D" id="2.40.128.20">
    <property type="match status" value="1"/>
</dbReference>
<accession>A0A1Q3FKE2</accession>
<dbReference type="GO" id="GO:0006629">
    <property type="term" value="P:lipid metabolic process"/>
    <property type="evidence" value="ECO:0007669"/>
    <property type="project" value="TreeGrafter"/>
</dbReference>
<evidence type="ECO:0000256" key="1">
    <source>
        <dbReference type="ARBA" id="ARBA00004613"/>
    </source>
</evidence>
<evidence type="ECO:0000256" key="7">
    <source>
        <dbReference type="ARBA" id="ARBA00023072"/>
    </source>
</evidence>
<dbReference type="GO" id="GO:0005737">
    <property type="term" value="C:cytoplasm"/>
    <property type="evidence" value="ECO:0007669"/>
    <property type="project" value="TreeGrafter"/>
</dbReference>
<organism evidence="13">
    <name type="scientific">Culex tarsalis</name>
    <name type="common">Encephalitis mosquito</name>
    <dbReference type="NCBI Taxonomy" id="7177"/>
    <lineage>
        <taxon>Eukaryota</taxon>
        <taxon>Metazoa</taxon>
        <taxon>Ecdysozoa</taxon>
        <taxon>Arthropoda</taxon>
        <taxon>Hexapoda</taxon>
        <taxon>Insecta</taxon>
        <taxon>Pterygota</taxon>
        <taxon>Neoptera</taxon>
        <taxon>Endopterygota</taxon>
        <taxon>Diptera</taxon>
        <taxon>Nematocera</taxon>
        <taxon>Culicoidea</taxon>
        <taxon>Culicidae</taxon>
        <taxon>Culicinae</taxon>
        <taxon>Culicini</taxon>
        <taxon>Culex</taxon>
        <taxon>Culex</taxon>
    </lineage>
</organism>
<dbReference type="GO" id="GO:0034632">
    <property type="term" value="F:retinol transmembrane transporter activity"/>
    <property type="evidence" value="ECO:0007669"/>
    <property type="project" value="InterPro"/>
</dbReference>
<keyword evidence="8" id="KW-0446">Lipid-binding</keyword>
<proteinExistence type="inferred from homology"/>
<dbReference type="PRINTS" id="PR01174">
    <property type="entry name" value="RETINOLBNDNG"/>
</dbReference>
<feature type="chain" id="PRO_5013435865" description="Apolipoprotein D" evidence="11">
    <location>
        <begin position="23"/>
        <end position="199"/>
    </location>
</feature>
<dbReference type="PIRSF" id="PIRSF036893">
    <property type="entry name" value="Lipocalin_ApoD"/>
    <property type="match status" value="1"/>
</dbReference>
<evidence type="ECO:0000256" key="10">
    <source>
        <dbReference type="ARBA" id="ARBA00023180"/>
    </source>
</evidence>
<dbReference type="InterPro" id="IPR002449">
    <property type="entry name" value="Retinol-bd/Purpurin"/>
</dbReference>